<feature type="region of interest" description="Disordered" evidence="2">
    <location>
        <begin position="158"/>
        <end position="201"/>
    </location>
</feature>
<comment type="caution">
    <text evidence="3">The sequence shown here is derived from an EMBL/GenBank/DDBJ whole genome shotgun (WGS) entry which is preliminary data.</text>
</comment>
<feature type="compositionally biased region" description="Gly residues" evidence="2">
    <location>
        <begin position="191"/>
        <end position="201"/>
    </location>
</feature>
<dbReference type="RefSeq" id="WP_068479165.1">
    <property type="nucleotide sequence ID" value="NZ_CZJS01000090.1"/>
</dbReference>
<keyword evidence="4" id="KW-1185">Reference proteome</keyword>
<evidence type="ECO:0000256" key="2">
    <source>
        <dbReference type="SAM" id="MobiDB-lite"/>
    </source>
</evidence>
<dbReference type="EMBL" id="JACHWJ010000001">
    <property type="protein sequence ID" value="MBB2956751.1"/>
    <property type="molecule type" value="Genomic_DNA"/>
</dbReference>
<organism evidence="3 4">
    <name type="scientific">Pseudoclavibacter helvolus</name>
    <dbReference type="NCBI Taxonomy" id="255205"/>
    <lineage>
        <taxon>Bacteria</taxon>
        <taxon>Bacillati</taxon>
        <taxon>Actinomycetota</taxon>
        <taxon>Actinomycetes</taxon>
        <taxon>Micrococcales</taxon>
        <taxon>Microbacteriaceae</taxon>
        <taxon>Pseudoclavibacter</taxon>
    </lineage>
</organism>
<protein>
    <recommendedName>
        <fullName evidence="5">DUF1190 domain-containing protein</fullName>
    </recommendedName>
</protein>
<feature type="coiled-coil region" evidence="1">
    <location>
        <begin position="71"/>
        <end position="98"/>
    </location>
</feature>
<name>A0A7W4ULM5_9MICO</name>
<accession>A0A7W4ULM5</accession>
<reference evidence="3 4" key="1">
    <citation type="submission" date="2020-08" db="EMBL/GenBank/DDBJ databases">
        <title>Sequencing the genomes of 1000 actinobacteria strains.</title>
        <authorList>
            <person name="Klenk H.-P."/>
        </authorList>
    </citation>
    <scope>NUCLEOTIDE SEQUENCE [LARGE SCALE GENOMIC DNA]</scope>
    <source>
        <strain evidence="3 4">DSM 20419</strain>
    </source>
</reference>
<gene>
    <name evidence="3" type="ORF">FHX72_000863</name>
</gene>
<evidence type="ECO:0000313" key="3">
    <source>
        <dbReference type="EMBL" id="MBB2956751.1"/>
    </source>
</evidence>
<dbReference type="Proteomes" id="UP000545286">
    <property type="component" value="Unassembled WGS sequence"/>
</dbReference>
<evidence type="ECO:0000256" key="1">
    <source>
        <dbReference type="SAM" id="Coils"/>
    </source>
</evidence>
<evidence type="ECO:0000313" key="4">
    <source>
        <dbReference type="Proteomes" id="UP000545286"/>
    </source>
</evidence>
<keyword evidence="1" id="KW-0175">Coiled coil</keyword>
<proteinExistence type="predicted"/>
<sequence length="201" mass="20351">MTYEPKLRRSSGISLTGITRPSAPKTVGAMGIAAAMMFLAGCSTVPDEGIVVEGADGENYVLPEGAERPTYKSKEDCLADVNEQIQLLEQQGEQVEGDAESLCESSSSYGTHYSSALWLGPVLFASSRWNSTRVSSWAPVTSGGFAASGSSAHSDVAQKAPAGATVGSRAPLKSGFGSTGKSGFGSSVKGKSGGGGSSTGG</sequence>
<evidence type="ECO:0008006" key="5">
    <source>
        <dbReference type="Google" id="ProtNLM"/>
    </source>
</evidence>
<dbReference type="AlphaFoldDB" id="A0A7W4ULM5"/>